<feature type="compositionally biased region" description="Basic and acidic residues" evidence="1">
    <location>
        <begin position="383"/>
        <end position="398"/>
    </location>
</feature>
<dbReference type="Proteomes" id="UP001189429">
    <property type="component" value="Unassembled WGS sequence"/>
</dbReference>
<feature type="region of interest" description="Disordered" evidence="1">
    <location>
        <begin position="202"/>
        <end position="252"/>
    </location>
</feature>
<dbReference type="EMBL" id="CAUYUJ010018171">
    <property type="protein sequence ID" value="CAK0881275.1"/>
    <property type="molecule type" value="Genomic_DNA"/>
</dbReference>
<reference evidence="2" key="1">
    <citation type="submission" date="2023-10" db="EMBL/GenBank/DDBJ databases">
        <authorList>
            <person name="Chen Y."/>
            <person name="Shah S."/>
            <person name="Dougan E. K."/>
            <person name="Thang M."/>
            <person name="Chan C."/>
        </authorList>
    </citation>
    <scope>NUCLEOTIDE SEQUENCE [LARGE SCALE GENOMIC DNA]</scope>
</reference>
<keyword evidence="3" id="KW-1185">Reference proteome</keyword>
<feature type="compositionally biased region" description="Acidic residues" evidence="1">
    <location>
        <begin position="399"/>
        <end position="419"/>
    </location>
</feature>
<feature type="compositionally biased region" description="Basic and acidic residues" evidence="1">
    <location>
        <begin position="564"/>
        <end position="599"/>
    </location>
</feature>
<accession>A0ABN9W5E0</accession>
<evidence type="ECO:0000256" key="1">
    <source>
        <dbReference type="SAM" id="MobiDB-lite"/>
    </source>
</evidence>
<organism evidence="2 3">
    <name type="scientific">Prorocentrum cordatum</name>
    <dbReference type="NCBI Taxonomy" id="2364126"/>
    <lineage>
        <taxon>Eukaryota</taxon>
        <taxon>Sar</taxon>
        <taxon>Alveolata</taxon>
        <taxon>Dinophyceae</taxon>
        <taxon>Prorocentrales</taxon>
        <taxon>Prorocentraceae</taxon>
        <taxon>Prorocentrum</taxon>
    </lineage>
</organism>
<name>A0ABN9W5E0_9DINO</name>
<evidence type="ECO:0000313" key="3">
    <source>
        <dbReference type="Proteomes" id="UP001189429"/>
    </source>
</evidence>
<feature type="compositionally biased region" description="Gly residues" evidence="1">
    <location>
        <begin position="549"/>
        <end position="560"/>
    </location>
</feature>
<feature type="compositionally biased region" description="Low complexity" evidence="1">
    <location>
        <begin position="733"/>
        <end position="764"/>
    </location>
</feature>
<feature type="compositionally biased region" description="Pro residues" evidence="1">
    <location>
        <begin position="837"/>
        <end position="847"/>
    </location>
</feature>
<feature type="region of interest" description="Disordered" evidence="1">
    <location>
        <begin position="339"/>
        <end position="419"/>
    </location>
</feature>
<feature type="compositionally biased region" description="Basic and acidic residues" evidence="1">
    <location>
        <begin position="360"/>
        <end position="373"/>
    </location>
</feature>
<protein>
    <submittedName>
        <fullName evidence="2">Uncharacterized protein</fullName>
    </submittedName>
</protein>
<gene>
    <name evidence="2" type="ORF">PCOR1329_LOCUS64186</name>
</gene>
<feature type="region of interest" description="Disordered" evidence="1">
    <location>
        <begin position="488"/>
        <end position="651"/>
    </location>
</feature>
<feature type="compositionally biased region" description="Low complexity" evidence="1">
    <location>
        <begin position="848"/>
        <end position="863"/>
    </location>
</feature>
<comment type="caution">
    <text evidence="2">The sequence shown here is derived from an EMBL/GenBank/DDBJ whole genome shotgun (WGS) entry which is preliminary data.</text>
</comment>
<feature type="region of interest" description="Disordered" evidence="1">
    <location>
        <begin position="726"/>
        <end position="805"/>
    </location>
</feature>
<feature type="compositionally biased region" description="Low complexity" evidence="1">
    <location>
        <begin position="616"/>
        <end position="628"/>
    </location>
</feature>
<feature type="compositionally biased region" description="Basic and acidic residues" evidence="1">
    <location>
        <begin position="168"/>
        <end position="180"/>
    </location>
</feature>
<feature type="compositionally biased region" description="Low complexity" evidence="1">
    <location>
        <begin position="911"/>
        <end position="928"/>
    </location>
</feature>
<feature type="region of interest" description="Disordered" evidence="1">
    <location>
        <begin position="147"/>
        <end position="180"/>
    </location>
</feature>
<evidence type="ECO:0000313" key="2">
    <source>
        <dbReference type="EMBL" id="CAK0881275.1"/>
    </source>
</evidence>
<sequence>MVGMKRPAAAKAKVRALSCEELAFRTSSMTTDDNIKFNAENCDPEDTAQLKAVFADAEMKRLWDRFKTTRHKNPEVEAQYQEVAKLPVRSGKQHAQKSLLMAWLNDPGFGDRYMKMNESVRFSKTTAHQMVQKYGEEEFQQMRDDGLVQERPNPTNPRAKQYWDTTEEESKKFDHSKEAKMVGKKGIDNDEEWLALKDAMGKARPRDQLLKGSLTDLGTQTDDEDEQRRQETSSVGCKGKGRGRGRGRVRADTVDVNDHLDYVQDITKAHLKSDSQIAQALKKFKEASAVLIRDTGKKIKGASDKASSSDVNKAAKFLKQLREVDNNLEDLDMQGYTAAKAQKDKDADLDSDEVDDDDGGKDKTDGGKDKDVDLDSDEVDDGDGGKDKADGGNGKDADGQDEGGDLYGLDSDEVDDDDDTMVDADVVNAETVVAPCGHNSDEVVDNGAVANIDHIVPDSPIVPYGLSNDEVVDTEHADDGRLIALSWSEGGVEETWRWRPPISDGKGDGKGDGEGDDPNNGEGDGKGGKGDGKGGGKGKDKDKDNKAQGKGGGKGKGGGNGKKKAQDKANDKGQANDKGKGKRKANDKGKDGKAKDGKAKGKSPCPGPFPRRQWLAATAAEPAGMAAPSPQPLGAHPVRRAALGSPRTGPQERLAEVRHAAFERAGGGGALSLPLKPGLPLAQVPACLQENLACAPGLLGGLPSPARGRGRRPAARLLLDKVDAAAGRGGSAEGSPAAWAAPGLDAAAPSPKGDAAAAGSPKGSPKGGALGRPAASAARGLGTPRRFGAPVDGSPTGALGLFEARPLPEPHRLPLDLRRKRPAEDGAFFVDEQFRPRGPPAAAPAPCLPAGGPARGAPAAGGEPAEEESDKENVPPAPAASRGAPLGPRQRASGTSPRALREIGPCDGEEAAAAGAGEGCCPGSPGSDASDGESCCSDFESEELAAKLEERIWLNEGGRYDFEIYEDP</sequence>
<feature type="compositionally biased region" description="Basic and acidic residues" evidence="1">
    <location>
        <begin position="523"/>
        <end position="547"/>
    </location>
</feature>
<feature type="region of interest" description="Disordered" evidence="1">
    <location>
        <begin position="831"/>
        <end position="936"/>
    </location>
</feature>
<feature type="compositionally biased region" description="Basic residues" evidence="1">
    <location>
        <begin position="239"/>
        <end position="248"/>
    </location>
</feature>
<proteinExistence type="predicted"/>
<feature type="compositionally biased region" description="Acidic residues" evidence="1">
    <location>
        <begin position="349"/>
        <end position="359"/>
    </location>
</feature>